<dbReference type="EMBL" id="SNZV01000009">
    <property type="protein sequence ID" value="TDS10359.1"/>
    <property type="molecule type" value="Genomic_DNA"/>
</dbReference>
<proteinExistence type="predicted"/>
<reference evidence="2 3" key="1">
    <citation type="submission" date="2019-03" db="EMBL/GenBank/DDBJ databases">
        <title>Genomic Encyclopedia of Type Strains, Phase III (KMG-III): the genomes of soil and plant-associated and newly described type strains.</title>
        <authorList>
            <person name="Whitman W."/>
        </authorList>
    </citation>
    <scope>NUCLEOTIDE SEQUENCE [LARGE SCALE GENOMIC DNA]</scope>
    <source>
        <strain evidence="2 3">CGMCC 1.12801</strain>
    </source>
</reference>
<evidence type="ECO:0008006" key="4">
    <source>
        <dbReference type="Google" id="ProtNLM"/>
    </source>
</evidence>
<comment type="caution">
    <text evidence="2">The sequence shown here is derived from an EMBL/GenBank/DDBJ whole genome shotgun (WGS) entry which is preliminary data.</text>
</comment>
<evidence type="ECO:0000313" key="2">
    <source>
        <dbReference type="EMBL" id="TDS10359.1"/>
    </source>
</evidence>
<dbReference type="RefSeq" id="WP_133641692.1">
    <property type="nucleotide sequence ID" value="NZ_SNZV01000009.1"/>
</dbReference>
<feature type="chain" id="PRO_5020347100" description="Outer membrane protein with beta-barrel domain" evidence="1">
    <location>
        <begin position="20"/>
        <end position="177"/>
    </location>
</feature>
<keyword evidence="3" id="KW-1185">Reference proteome</keyword>
<dbReference type="OrthoDB" id="883248at2"/>
<name>A0A4R7CTH0_9SPHI</name>
<accession>A0A4R7CTH0</accession>
<feature type="signal peptide" evidence="1">
    <location>
        <begin position="1"/>
        <end position="19"/>
    </location>
</feature>
<evidence type="ECO:0000313" key="3">
    <source>
        <dbReference type="Proteomes" id="UP000294752"/>
    </source>
</evidence>
<evidence type="ECO:0000256" key="1">
    <source>
        <dbReference type="SAM" id="SignalP"/>
    </source>
</evidence>
<protein>
    <recommendedName>
        <fullName evidence="4">Outer membrane protein with beta-barrel domain</fullName>
    </recommendedName>
</protein>
<dbReference type="AlphaFoldDB" id="A0A4R7CTH0"/>
<dbReference type="Proteomes" id="UP000294752">
    <property type="component" value="Unassembled WGS sequence"/>
</dbReference>
<keyword evidence="1" id="KW-0732">Signal</keyword>
<gene>
    <name evidence="2" type="ORF">B0I21_109124</name>
</gene>
<sequence>MKIYLSAITLALSIFSANSQTKLVHSLNRINLDVFATGVNYSKEFPIADRSTLEGSIGISSNYYFDDFAVQFRSKISVDYRFYYNIASRKRNGRNIHGNSASFIGATTFSHLFPINKIEQSDNESFLFGGAIFWGIRQQIKDSGFQVNFLAGPALAMDGLTERNPALYVRTGISYLF</sequence>
<organism evidence="2 3">
    <name type="scientific">Sphingobacterium paludis</name>
    <dbReference type="NCBI Taxonomy" id="1476465"/>
    <lineage>
        <taxon>Bacteria</taxon>
        <taxon>Pseudomonadati</taxon>
        <taxon>Bacteroidota</taxon>
        <taxon>Sphingobacteriia</taxon>
        <taxon>Sphingobacteriales</taxon>
        <taxon>Sphingobacteriaceae</taxon>
        <taxon>Sphingobacterium</taxon>
    </lineage>
</organism>